<sequence>MSQQVAQGQTTLIYACAHTRSSFLGVKLGGKVGIFPLAGTAKGKFRKALPRFGRLTFHFVKRSCPWESPAHAHYPSGHTSNIGHSSGEQLSLEDAHESLADYYFCRLYRLFENELIKFNGFSPTAPRPITAMLTPSTSNRTFFTSARLPAVNGWFVMVGKSADTGRTEIYLIDEKFEFETIGVKTFTPHVLYINRSNRFKIPGILIFPRMNLQGRIIEALIAITQLLMTCNRRSQDNDGKDEVVIYRDRGLISSRASSRVIINRCPCGEGTNPMSIWMRPKEPVQNLDERKSNCEQKRPNAAGATEISRPGPLGSNLAASALGNGNGRPATVVRRRHGTVSVGNLGAKSAERGLQPSPNAAQ</sequence>
<name>A0A6H5HVZ1_9HEMI</name>
<keyword evidence="3" id="KW-1185">Reference proteome</keyword>
<evidence type="ECO:0000313" key="2">
    <source>
        <dbReference type="EMBL" id="CAB0020807.1"/>
    </source>
</evidence>
<dbReference type="AlphaFoldDB" id="A0A6H5HVZ1"/>
<organism evidence="2 3">
    <name type="scientific">Nesidiocoris tenuis</name>
    <dbReference type="NCBI Taxonomy" id="355587"/>
    <lineage>
        <taxon>Eukaryota</taxon>
        <taxon>Metazoa</taxon>
        <taxon>Ecdysozoa</taxon>
        <taxon>Arthropoda</taxon>
        <taxon>Hexapoda</taxon>
        <taxon>Insecta</taxon>
        <taxon>Pterygota</taxon>
        <taxon>Neoptera</taxon>
        <taxon>Paraneoptera</taxon>
        <taxon>Hemiptera</taxon>
        <taxon>Heteroptera</taxon>
        <taxon>Panheteroptera</taxon>
        <taxon>Cimicomorpha</taxon>
        <taxon>Miridae</taxon>
        <taxon>Dicyphina</taxon>
        <taxon>Nesidiocoris</taxon>
    </lineage>
</organism>
<evidence type="ECO:0000313" key="3">
    <source>
        <dbReference type="Proteomes" id="UP000479000"/>
    </source>
</evidence>
<feature type="compositionally biased region" description="Basic and acidic residues" evidence="1">
    <location>
        <begin position="285"/>
        <end position="298"/>
    </location>
</feature>
<feature type="region of interest" description="Disordered" evidence="1">
    <location>
        <begin position="285"/>
        <end position="362"/>
    </location>
</feature>
<gene>
    <name evidence="2" type="ORF">NTEN_LOCUS24347</name>
</gene>
<accession>A0A6H5HVZ1</accession>
<protein>
    <submittedName>
        <fullName evidence="2">Uncharacterized protein</fullName>
    </submittedName>
</protein>
<reference evidence="2 3" key="1">
    <citation type="submission" date="2020-02" db="EMBL/GenBank/DDBJ databases">
        <authorList>
            <person name="Ferguson B K."/>
        </authorList>
    </citation>
    <scope>NUCLEOTIDE SEQUENCE [LARGE SCALE GENOMIC DNA]</scope>
</reference>
<proteinExistence type="predicted"/>
<evidence type="ECO:0000256" key="1">
    <source>
        <dbReference type="SAM" id="MobiDB-lite"/>
    </source>
</evidence>
<dbReference type="Proteomes" id="UP000479000">
    <property type="component" value="Unassembled WGS sequence"/>
</dbReference>
<dbReference type="EMBL" id="CADCXU010035804">
    <property type="protein sequence ID" value="CAB0020807.1"/>
    <property type="molecule type" value="Genomic_DNA"/>
</dbReference>